<dbReference type="AlphaFoldDB" id="A0A238J3U5"/>
<dbReference type="Proteomes" id="UP000201838">
    <property type="component" value="Unassembled WGS sequence"/>
</dbReference>
<evidence type="ECO:0000256" key="1">
    <source>
        <dbReference type="SAM" id="SignalP"/>
    </source>
</evidence>
<evidence type="ECO:0008006" key="4">
    <source>
        <dbReference type="Google" id="ProtNLM"/>
    </source>
</evidence>
<accession>A0A238J3U5</accession>
<dbReference type="OrthoDB" id="7304934at2"/>
<feature type="chain" id="PRO_5013257821" description="DUF995 domain-containing protein" evidence="1">
    <location>
        <begin position="18"/>
        <end position="131"/>
    </location>
</feature>
<evidence type="ECO:0000313" key="3">
    <source>
        <dbReference type="Proteomes" id="UP000201838"/>
    </source>
</evidence>
<gene>
    <name evidence="2" type="ORF">BOA8489_02965</name>
</gene>
<protein>
    <recommendedName>
        <fullName evidence="4">DUF995 domain-containing protein</fullName>
    </recommendedName>
</protein>
<proteinExistence type="predicted"/>
<keyword evidence="3" id="KW-1185">Reference proteome</keyword>
<keyword evidence="1" id="KW-0732">Signal</keyword>
<name>A0A238J3U5_9RHOB</name>
<feature type="signal peptide" evidence="1">
    <location>
        <begin position="1"/>
        <end position="17"/>
    </location>
</feature>
<dbReference type="RefSeq" id="WP_093975089.1">
    <property type="nucleotide sequence ID" value="NZ_FXXQ01000010.1"/>
</dbReference>
<evidence type="ECO:0000313" key="2">
    <source>
        <dbReference type="EMBL" id="SMX24835.1"/>
    </source>
</evidence>
<reference evidence="2 3" key="1">
    <citation type="submission" date="2017-05" db="EMBL/GenBank/DDBJ databases">
        <authorList>
            <person name="Song R."/>
            <person name="Chenine A.L."/>
            <person name="Ruprecht R.M."/>
        </authorList>
    </citation>
    <scope>NUCLEOTIDE SEQUENCE [LARGE SCALE GENOMIC DNA]</scope>
    <source>
        <strain evidence="2 3">CECT 8489</strain>
    </source>
</reference>
<sequence length="131" mass="15158">MRVLIFLLCALPGMGFAADRPVSPLEFESIVTGKTLSYSTRGMEYGAEEYFNGRRVRWSYLDGECEEGEWYPSGEQVCFVYDELPSPQCWQFYMRDGRLLARFENNPEATELYELDRRDEPLMCLGPKIGV</sequence>
<organism evidence="2 3">
    <name type="scientific">Boseongicola aestuarii</name>
    <dbReference type="NCBI Taxonomy" id="1470561"/>
    <lineage>
        <taxon>Bacteria</taxon>
        <taxon>Pseudomonadati</taxon>
        <taxon>Pseudomonadota</taxon>
        <taxon>Alphaproteobacteria</taxon>
        <taxon>Rhodobacterales</taxon>
        <taxon>Paracoccaceae</taxon>
        <taxon>Boseongicola</taxon>
    </lineage>
</organism>
<dbReference type="EMBL" id="FXXQ01000010">
    <property type="protein sequence ID" value="SMX24835.1"/>
    <property type="molecule type" value="Genomic_DNA"/>
</dbReference>